<evidence type="ECO:0000256" key="4">
    <source>
        <dbReference type="ARBA" id="ARBA00023242"/>
    </source>
</evidence>
<reference evidence="6" key="2">
    <citation type="journal article" date="2023" name="IMA Fungus">
        <title>Comparative genomic study of the Penicillium genus elucidates a diverse pangenome and 15 lateral gene transfer events.</title>
        <authorList>
            <person name="Petersen C."/>
            <person name="Sorensen T."/>
            <person name="Nielsen M.R."/>
            <person name="Sondergaard T.E."/>
            <person name="Sorensen J.L."/>
            <person name="Fitzpatrick D.A."/>
            <person name="Frisvad J.C."/>
            <person name="Nielsen K.L."/>
        </authorList>
    </citation>
    <scope>NUCLEOTIDE SEQUENCE</scope>
    <source>
        <strain evidence="6">IBT 16125</strain>
    </source>
</reference>
<gene>
    <name evidence="6" type="ORF">N7458_011972</name>
</gene>
<protein>
    <recommendedName>
        <fullName evidence="5">Xylanolytic transcriptional activator regulatory domain-containing protein</fullName>
    </recommendedName>
</protein>
<evidence type="ECO:0000256" key="2">
    <source>
        <dbReference type="ARBA" id="ARBA00023015"/>
    </source>
</evidence>
<dbReference type="SMART" id="SM00906">
    <property type="entry name" value="Fungal_trans"/>
    <property type="match status" value="1"/>
</dbReference>
<keyword evidence="4" id="KW-0539">Nucleus</keyword>
<dbReference type="InterPro" id="IPR050613">
    <property type="entry name" value="Sec_Metabolite_Reg"/>
</dbReference>
<dbReference type="Pfam" id="PF04082">
    <property type="entry name" value="Fungal_trans"/>
    <property type="match status" value="1"/>
</dbReference>
<dbReference type="GO" id="GO:0005634">
    <property type="term" value="C:nucleus"/>
    <property type="evidence" value="ECO:0007669"/>
    <property type="project" value="UniProtKB-SubCell"/>
</dbReference>
<evidence type="ECO:0000313" key="6">
    <source>
        <dbReference type="EMBL" id="KAJ5432816.1"/>
    </source>
</evidence>
<evidence type="ECO:0000256" key="1">
    <source>
        <dbReference type="ARBA" id="ARBA00004123"/>
    </source>
</evidence>
<keyword evidence="7" id="KW-1185">Reference proteome</keyword>
<comment type="caution">
    <text evidence="6">The sequence shown here is derived from an EMBL/GenBank/DDBJ whole genome shotgun (WGS) entry which is preliminary data.</text>
</comment>
<sequence length="451" mass="50935">MLLRGGALAEIIPTVTRPVDQVPRLTTKLWDMGQGLGFLPIAYESRYDTWCKSQERNDHFGDSIPEDDINFGVLILRICLLSIQNLPHSKYPTFGVLSTHLDHLEHWFCTLADELGNLNALERKPSIITVQHRFYHVCYLQNYAKIRPSWSVLSAAVKDARELGLNLKNPGIPISDLDMELRRRTFWNFYVWDRYMCTFFGLWPLIPEGYFDIDPPHDSLQALAITPYVLTPFTDRETNTPPKHGTDLLTLSHRRALMDATCKAISSITKLYALTDDEADGAGERIFMLPIWLVDALACLGVCLLSVQADERRLAEKGLQISPDQGLRSAFATFFDTFRLLCQQALRYGLAKRSMKILEMLHNILDASPGREFLPGTDNCETVTLGAFSMAQTGATSFQLEHALVSLHSRGGEESHSRNSTSLPEWLPSFLQSPGRSWLFQDGAVFRNLLA</sequence>
<dbReference type="EMBL" id="JAPVEA010000009">
    <property type="protein sequence ID" value="KAJ5432816.1"/>
    <property type="molecule type" value="Genomic_DNA"/>
</dbReference>
<dbReference type="GO" id="GO:0008270">
    <property type="term" value="F:zinc ion binding"/>
    <property type="evidence" value="ECO:0007669"/>
    <property type="project" value="InterPro"/>
</dbReference>
<feature type="domain" description="Xylanolytic transcriptional activator regulatory" evidence="5">
    <location>
        <begin position="149"/>
        <end position="222"/>
    </location>
</feature>
<dbReference type="Proteomes" id="UP001213681">
    <property type="component" value="Unassembled WGS sequence"/>
</dbReference>
<dbReference type="PANTHER" id="PTHR31001:SF87">
    <property type="entry name" value="COL-21"/>
    <property type="match status" value="1"/>
</dbReference>
<dbReference type="GO" id="GO:0003677">
    <property type="term" value="F:DNA binding"/>
    <property type="evidence" value="ECO:0007669"/>
    <property type="project" value="InterPro"/>
</dbReference>
<evidence type="ECO:0000256" key="3">
    <source>
        <dbReference type="ARBA" id="ARBA00023163"/>
    </source>
</evidence>
<dbReference type="RefSeq" id="XP_056760108.1">
    <property type="nucleotide sequence ID" value="XM_056915354.1"/>
</dbReference>
<accession>A0AAD6BT63</accession>
<name>A0AAD6BT63_9EURO</name>
<evidence type="ECO:0000259" key="5">
    <source>
        <dbReference type="SMART" id="SM00906"/>
    </source>
</evidence>
<dbReference type="GO" id="GO:0006351">
    <property type="term" value="P:DNA-templated transcription"/>
    <property type="evidence" value="ECO:0007669"/>
    <property type="project" value="InterPro"/>
</dbReference>
<comment type="subcellular location">
    <subcellularLocation>
        <location evidence="1">Nucleus</location>
    </subcellularLocation>
</comment>
<reference evidence="6" key="1">
    <citation type="submission" date="2022-12" db="EMBL/GenBank/DDBJ databases">
        <authorList>
            <person name="Petersen C."/>
        </authorList>
    </citation>
    <scope>NUCLEOTIDE SEQUENCE</scope>
    <source>
        <strain evidence="6">IBT 16125</strain>
    </source>
</reference>
<dbReference type="CDD" id="cd12148">
    <property type="entry name" value="fungal_TF_MHR"/>
    <property type="match status" value="1"/>
</dbReference>
<keyword evidence="3" id="KW-0804">Transcription</keyword>
<dbReference type="GeneID" id="81605597"/>
<dbReference type="AlphaFoldDB" id="A0AAD6BT63"/>
<evidence type="ECO:0000313" key="7">
    <source>
        <dbReference type="Proteomes" id="UP001213681"/>
    </source>
</evidence>
<keyword evidence="2" id="KW-0805">Transcription regulation</keyword>
<organism evidence="6 7">
    <name type="scientific">Penicillium daleae</name>
    <dbReference type="NCBI Taxonomy" id="63821"/>
    <lineage>
        <taxon>Eukaryota</taxon>
        <taxon>Fungi</taxon>
        <taxon>Dikarya</taxon>
        <taxon>Ascomycota</taxon>
        <taxon>Pezizomycotina</taxon>
        <taxon>Eurotiomycetes</taxon>
        <taxon>Eurotiomycetidae</taxon>
        <taxon>Eurotiales</taxon>
        <taxon>Aspergillaceae</taxon>
        <taxon>Penicillium</taxon>
    </lineage>
</organism>
<dbReference type="InterPro" id="IPR007219">
    <property type="entry name" value="XnlR_reg_dom"/>
</dbReference>
<proteinExistence type="predicted"/>
<dbReference type="PANTHER" id="PTHR31001">
    <property type="entry name" value="UNCHARACTERIZED TRANSCRIPTIONAL REGULATORY PROTEIN"/>
    <property type="match status" value="1"/>
</dbReference>